<feature type="transmembrane region" description="Helical" evidence="9">
    <location>
        <begin position="334"/>
        <end position="353"/>
    </location>
</feature>
<dbReference type="InterPro" id="IPR002549">
    <property type="entry name" value="AI-2E-like"/>
</dbReference>
<sequence>MNNAQQQNTNDGTDACGIPSSFQKKTCWCALTGVAILAMLCIAAFVIFEVVEVLGFLEPVLLPILIAAVISYLLEPIVSWLVHLKFSRPWAVVTVMFAALAVMVGFGATILPPLIRQTDELIDNRMELWDKTSELIDSTIEIPFISRTIDSVYSTSLRELNAGHYSVAELHDLRNAKTAREKLGAYMTINSSFYQDKLMSWLTSGGRALYSTIGIMVSILITPIFAFYFLLEADKIREKWPSILPLKASKFRKDVVDTMEEINGYLISFFRGQMLVSIIEGILIAICLKLLGLPYAVTIGAAVCVLGIVPYLGIITAFIPAVLLAWFTWGDFQHVLIVSGIFLAVNQFDGWVIQPKIVGDSVELHPLTVMFSVLIWTLILGGLIGALLAVPLTAAIKVLYKRYIWQNASMRPMTEPLPPPDEPHEQPPPGSDEPAAV</sequence>
<dbReference type="AlphaFoldDB" id="A0A2N8HE82"/>
<evidence type="ECO:0000256" key="6">
    <source>
        <dbReference type="ARBA" id="ARBA00022989"/>
    </source>
</evidence>
<evidence type="ECO:0000256" key="8">
    <source>
        <dbReference type="SAM" id="MobiDB-lite"/>
    </source>
</evidence>
<accession>A0A2N8HE82</accession>
<keyword evidence="7 9" id="KW-0472">Membrane</keyword>
<feature type="transmembrane region" description="Helical" evidence="9">
    <location>
        <begin position="373"/>
        <end position="400"/>
    </location>
</feature>
<gene>
    <name evidence="10" type="ORF">CXU22_06505</name>
</gene>
<evidence type="ECO:0008006" key="12">
    <source>
        <dbReference type="Google" id="ProtNLM"/>
    </source>
</evidence>
<name>A0A2N8HE82_9BACT</name>
<keyword evidence="3" id="KW-0813">Transport</keyword>
<comment type="subcellular location">
    <subcellularLocation>
        <location evidence="1">Cell membrane</location>
        <topology evidence="1">Multi-pass membrane protein</topology>
    </subcellularLocation>
</comment>
<dbReference type="EMBL" id="PJKA01000010">
    <property type="protein sequence ID" value="PNC18274.1"/>
    <property type="molecule type" value="Genomic_DNA"/>
</dbReference>
<feature type="region of interest" description="Disordered" evidence="8">
    <location>
        <begin position="414"/>
        <end position="437"/>
    </location>
</feature>
<dbReference type="Pfam" id="PF01594">
    <property type="entry name" value="AI-2E_transport"/>
    <property type="match status" value="1"/>
</dbReference>
<evidence type="ECO:0000256" key="4">
    <source>
        <dbReference type="ARBA" id="ARBA00022475"/>
    </source>
</evidence>
<evidence type="ECO:0000313" key="11">
    <source>
        <dbReference type="Proteomes" id="UP000236000"/>
    </source>
</evidence>
<feature type="transmembrane region" description="Helical" evidence="9">
    <location>
        <begin position="28"/>
        <end position="48"/>
    </location>
</feature>
<proteinExistence type="inferred from homology"/>
<comment type="similarity">
    <text evidence="2">Belongs to the autoinducer-2 exporter (AI-2E) (TC 2.A.86) family.</text>
</comment>
<feature type="transmembrane region" description="Helical" evidence="9">
    <location>
        <begin position="274"/>
        <end position="293"/>
    </location>
</feature>
<keyword evidence="4" id="KW-1003">Cell membrane</keyword>
<dbReference type="Proteomes" id="UP000236000">
    <property type="component" value="Unassembled WGS sequence"/>
</dbReference>
<organism evidence="10 11">
    <name type="scientific">Akkermansia muciniphila</name>
    <dbReference type="NCBI Taxonomy" id="239935"/>
    <lineage>
        <taxon>Bacteria</taxon>
        <taxon>Pseudomonadati</taxon>
        <taxon>Verrucomicrobiota</taxon>
        <taxon>Verrucomicrobiia</taxon>
        <taxon>Verrucomicrobiales</taxon>
        <taxon>Akkermansiaceae</taxon>
        <taxon>Akkermansia</taxon>
    </lineage>
</organism>
<feature type="transmembrane region" description="Helical" evidence="9">
    <location>
        <begin position="299"/>
        <end position="327"/>
    </location>
</feature>
<dbReference type="PANTHER" id="PTHR21716:SF53">
    <property type="entry name" value="PERMEASE PERM-RELATED"/>
    <property type="match status" value="1"/>
</dbReference>
<feature type="transmembrane region" description="Helical" evidence="9">
    <location>
        <begin position="60"/>
        <end position="82"/>
    </location>
</feature>
<evidence type="ECO:0000256" key="1">
    <source>
        <dbReference type="ARBA" id="ARBA00004651"/>
    </source>
</evidence>
<evidence type="ECO:0000256" key="9">
    <source>
        <dbReference type="SAM" id="Phobius"/>
    </source>
</evidence>
<feature type="transmembrane region" description="Helical" evidence="9">
    <location>
        <begin position="89"/>
        <end position="111"/>
    </location>
</feature>
<feature type="compositionally biased region" description="Pro residues" evidence="8">
    <location>
        <begin position="415"/>
        <end position="431"/>
    </location>
</feature>
<dbReference type="PANTHER" id="PTHR21716">
    <property type="entry name" value="TRANSMEMBRANE PROTEIN"/>
    <property type="match status" value="1"/>
</dbReference>
<dbReference type="GO" id="GO:0005886">
    <property type="term" value="C:plasma membrane"/>
    <property type="evidence" value="ECO:0007669"/>
    <property type="project" value="UniProtKB-SubCell"/>
</dbReference>
<comment type="caution">
    <text evidence="10">The sequence shown here is derived from an EMBL/GenBank/DDBJ whole genome shotgun (WGS) entry which is preliminary data.</text>
</comment>
<evidence type="ECO:0000256" key="7">
    <source>
        <dbReference type="ARBA" id="ARBA00023136"/>
    </source>
</evidence>
<keyword evidence="5 9" id="KW-0812">Transmembrane</keyword>
<evidence type="ECO:0000256" key="3">
    <source>
        <dbReference type="ARBA" id="ARBA00022448"/>
    </source>
</evidence>
<keyword evidence="6 9" id="KW-1133">Transmembrane helix</keyword>
<dbReference type="GO" id="GO:0055085">
    <property type="term" value="P:transmembrane transport"/>
    <property type="evidence" value="ECO:0007669"/>
    <property type="project" value="TreeGrafter"/>
</dbReference>
<dbReference type="RefSeq" id="WP_102713738.1">
    <property type="nucleotide sequence ID" value="NZ_CABMLK010000001.1"/>
</dbReference>
<dbReference type="OrthoDB" id="9793390at2"/>
<evidence type="ECO:0000256" key="5">
    <source>
        <dbReference type="ARBA" id="ARBA00022692"/>
    </source>
</evidence>
<evidence type="ECO:0000313" key="10">
    <source>
        <dbReference type="EMBL" id="PNC18274.1"/>
    </source>
</evidence>
<evidence type="ECO:0000256" key="2">
    <source>
        <dbReference type="ARBA" id="ARBA00009773"/>
    </source>
</evidence>
<feature type="transmembrane region" description="Helical" evidence="9">
    <location>
        <begin position="208"/>
        <end position="231"/>
    </location>
</feature>
<protein>
    <recommendedName>
        <fullName evidence="12">AI-2E family transporter</fullName>
    </recommendedName>
</protein>
<reference evidence="10 11" key="1">
    <citation type="journal article" date="2017" name="BMC Genomics">
        <title>Genome sequencing of 39 Akkermansia muciniphila isolates reveals its population structure, genomic and functional diverisity, and global distribution in mammalian gut microbiotas.</title>
        <authorList>
            <person name="Guo X."/>
            <person name="Li S."/>
            <person name="Zhang J."/>
            <person name="Wu F."/>
            <person name="Li X."/>
            <person name="Wu D."/>
            <person name="Zhang M."/>
            <person name="Ou Z."/>
            <person name="Jie Z."/>
            <person name="Yan Q."/>
            <person name="Li P."/>
            <person name="Yi J."/>
            <person name="Peng Y."/>
        </authorList>
    </citation>
    <scope>NUCLEOTIDE SEQUENCE [LARGE SCALE GENOMIC DNA]</scope>
    <source>
        <strain evidence="10 11">GP24</strain>
    </source>
</reference>